<name>A0A126HGF9_9CAUD</name>
<feature type="transmembrane region" description="Helical" evidence="1">
    <location>
        <begin position="32"/>
        <end position="54"/>
    </location>
</feature>
<keyword evidence="1" id="KW-0812">Transmembrane</keyword>
<keyword evidence="1" id="KW-0472">Membrane</keyword>
<evidence type="ECO:0000313" key="3">
    <source>
        <dbReference type="Proteomes" id="UP000230575"/>
    </source>
</evidence>
<evidence type="ECO:0000256" key="1">
    <source>
        <dbReference type="SAM" id="Phobius"/>
    </source>
</evidence>
<reference evidence="2 3" key="1">
    <citation type="journal article" date="2016" name="Front. Microbiol.">
        <title>Comparative Functional Genomic Analysis of Two Vibrio Phages Reveals Complex Metabolic Interactions with the Host Cell.</title>
        <authorList>
            <person name="Skliros D."/>
            <person name="Kalatzis P.G."/>
            <person name="Katharios P."/>
            <person name="Flemetakis E."/>
        </authorList>
    </citation>
    <scope>NUCLEOTIDE SEQUENCE [LARGE SCALE GENOMIC DNA]</scope>
</reference>
<protein>
    <submittedName>
        <fullName evidence="2">Uncharacterized protein</fullName>
    </submittedName>
</protein>
<keyword evidence="1" id="KW-1133">Transmembrane helix</keyword>
<accession>A0A126HGF9</accession>
<proteinExistence type="predicted"/>
<dbReference type="Proteomes" id="UP000230575">
    <property type="component" value="Segment"/>
</dbReference>
<gene>
    <name evidence="2" type="ORF">phiGrn1_0333</name>
</gene>
<sequence>MVALSNQMRIMNSSTEERIIMKKTSIDNDLKWVLNLLIAACVIGIAFIACLTYSSLSKSDTVLRTLTTDYGKVVSVSSCDSRKHSIDCLVRTDKYNLGRIRVTDYPGDDMIYVGDKIFLERRVYEDRVETRKGRNGYTVRYSVCYSWMPCFDKYDNN</sequence>
<organism evidence="2 3">
    <name type="scientific">Vibrio phage phi-Grn1</name>
    <dbReference type="NCBI Taxonomy" id="1747713"/>
    <lineage>
        <taxon>Viruses</taxon>
        <taxon>Duplodnaviria</taxon>
        <taxon>Heunggongvirae</taxon>
        <taxon>Uroviricota</taxon>
        <taxon>Caudoviricetes</taxon>
        <taxon>Pantevenvirales</taxon>
        <taxon>Straboviridae</taxon>
        <taxon>Schizotequatrovirus</taxon>
        <taxon>Schizotequatrovirus valkk3</taxon>
    </lineage>
</organism>
<dbReference type="EMBL" id="KT919972">
    <property type="protein sequence ID" value="ALP47118.1"/>
    <property type="molecule type" value="Genomic_DNA"/>
</dbReference>
<evidence type="ECO:0000313" key="2">
    <source>
        <dbReference type="EMBL" id="ALP47118.1"/>
    </source>
</evidence>